<dbReference type="PANTHER" id="PTHR37299:SF1">
    <property type="entry name" value="STAGE 0 SPORULATION PROTEIN A HOMOLOG"/>
    <property type="match status" value="1"/>
</dbReference>
<dbReference type="RefSeq" id="WP_281095766.1">
    <property type="nucleotide sequence ID" value="NZ_JARYZI010000019.1"/>
</dbReference>
<keyword evidence="6" id="KW-0238">DNA-binding</keyword>
<evidence type="ECO:0000313" key="7">
    <source>
        <dbReference type="Proteomes" id="UP001158045"/>
    </source>
</evidence>
<dbReference type="Pfam" id="PF04397">
    <property type="entry name" value="LytTR"/>
    <property type="match status" value="1"/>
</dbReference>
<feature type="domain" description="Response regulatory" evidence="4">
    <location>
        <begin position="2"/>
        <end position="121"/>
    </location>
</feature>
<dbReference type="InterPro" id="IPR007492">
    <property type="entry name" value="LytTR_DNA-bd_dom"/>
</dbReference>
<dbReference type="PROSITE" id="PS50930">
    <property type="entry name" value="HTH_LYTTR"/>
    <property type="match status" value="1"/>
</dbReference>
<feature type="domain" description="HTH LytTR-type" evidence="5">
    <location>
        <begin position="131"/>
        <end position="230"/>
    </location>
</feature>
<dbReference type="InterPro" id="IPR011006">
    <property type="entry name" value="CheY-like_superfamily"/>
</dbReference>
<evidence type="ECO:0000259" key="4">
    <source>
        <dbReference type="PROSITE" id="PS50110"/>
    </source>
</evidence>
<dbReference type="SMART" id="SM00850">
    <property type="entry name" value="LytTR"/>
    <property type="match status" value="1"/>
</dbReference>
<name>A0ABT6NHL8_9FIRM</name>
<dbReference type="SUPFAM" id="SSF52172">
    <property type="entry name" value="CheY-like"/>
    <property type="match status" value="1"/>
</dbReference>
<dbReference type="EMBL" id="JARYZI010000019">
    <property type="protein sequence ID" value="MDH8679872.1"/>
    <property type="molecule type" value="Genomic_DNA"/>
</dbReference>
<dbReference type="InterPro" id="IPR046947">
    <property type="entry name" value="LytR-like"/>
</dbReference>
<evidence type="ECO:0000256" key="3">
    <source>
        <dbReference type="PROSITE-ProRule" id="PRU00169"/>
    </source>
</evidence>
<gene>
    <name evidence="6" type="ORF">QE109_17125</name>
</gene>
<reference evidence="6 7" key="1">
    <citation type="submission" date="2023-04" db="EMBL/GenBank/DDBJ databases">
        <title>Fusibacter bizertensis strain WBS, isolated from littoral bottom sediments of the Arctic seas - biochemical and genomic analysis.</title>
        <authorList>
            <person name="Brioukhanov A.L."/>
        </authorList>
    </citation>
    <scope>NUCLEOTIDE SEQUENCE [LARGE SCALE GENOMIC DNA]</scope>
    <source>
        <strain evidence="6 7">WBS</strain>
    </source>
</reference>
<dbReference type="Gene3D" id="2.40.50.1020">
    <property type="entry name" value="LytTr DNA-binding domain"/>
    <property type="match status" value="1"/>
</dbReference>
<dbReference type="PANTHER" id="PTHR37299">
    <property type="entry name" value="TRANSCRIPTIONAL REGULATOR-RELATED"/>
    <property type="match status" value="1"/>
</dbReference>
<evidence type="ECO:0000256" key="1">
    <source>
        <dbReference type="ARBA" id="ARBA00018672"/>
    </source>
</evidence>
<comment type="function">
    <text evidence="2">May play the central regulatory role in sporulation. It may be an element of the effector pathway responsible for the activation of sporulation genes in response to nutritional stress. Spo0A may act in concert with spo0H (a sigma factor) to control the expression of some genes that are critical to the sporulation process.</text>
</comment>
<keyword evidence="7" id="KW-1185">Reference proteome</keyword>
<dbReference type="Proteomes" id="UP001158045">
    <property type="component" value="Unassembled WGS sequence"/>
</dbReference>
<organism evidence="6 7">
    <name type="scientific">Fusibacter bizertensis</name>
    <dbReference type="NCBI Taxonomy" id="1488331"/>
    <lineage>
        <taxon>Bacteria</taxon>
        <taxon>Bacillati</taxon>
        <taxon>Bacillota</taxon>
        <taxon>Clostridia</taxon>
        <taxon>Eubacteriales</taxon>
        <taxon>Eubacteriales Family XII. Incertae Sedis</taxon>
        <taxon>Fusibacter</taxon>
    </lineage>
</organism>
<dbReference type="InterPro" id="IPR001789">
    <property type="entry name" value="Sig_transdc_resp-reg_receiver"/>
</dbReference>
<dbReference type="GO" id="GO:0003677">
    <property type="term" value="F:DNA binding"/>
    <property type="evidence" value="ECO:0007669"/>
    <property type="project" value="UniProtKB-KW"/>
</dbReference>
<dbReference type="Pfam" id="PF00072">
    <property type="entry name" value="Response_reg"/>
    <property type="match status" value="1"/>
</dbReference>
<feature type="modified residue" description="4-aspartylphosphate" evidence="3">
    <location>
        <position position="58"/>
    </location>
</feature>
<keyword evidence="3" id="KW-0597">Phosphoprotein</keyword>
<comment type="caution">
    <text evidence="6">The sequence shown here is derived from an EMBL/GenBank/DDBJ whole genome shotgun (WGS) entry which is preliminary data.</text>
</comment>
<protein>
    <recommendedName>
        <fullName evidence="1">Stage 0 sporulation protein A homolog</fullName>
    </recommendedName>
</protein>
<dbReference type="SMART" id="SM00448">
    <property type="entry name" value="REC"/>
    <property type="match status" value="1"/>
</dbReference>
<evidence type="ECO:0000313" key="6">
    <source>
        <dbReference type="EMBL" id="MDH8679872.1"/>
    </source>
</evidence>
<proteinExistence type="predicted"/>
<dbReference type="Gene3D" id="3.40.50.2300">
    <property type="match status" value="1"/>
</dbReference>
<sequence>MKLILCDDEKNARLWAEQAIKNWAIEREDDIDLIAYTSAEAMLFNKDAWADGDGLILDIELGNMNGMQLAKEIRKSDVNIPILFVTGYERFVFEGYDVGAVSYLLKPVSEVKLFESLDRLKTMSTKNREFILIEWRNALEKVYLTDILYIESDRHNSLIQTIKKRLTASNGIGQFEAELTEKGFCLTHRSYLVNIARIRKITKTVVVLDNDYEVPIARGKWAYVNQKYLDFYRKGKL</sequence>
<evidence type="ECO:0000259" key="5">
    <source>
        <dbReference type="PROSITE" id="PS50930"/>
    </source>
</evidence>
<evidence type="ECO:0000256" key="2">
    <source>
        <dbReference type="ARBA" id="ARBA00024867"/>
    </source>
</evidence>
<dbReference type="PROSITE" id="PS50110">
    <property type="entry name" value="RESPONSE_REGULATORY"/>
    <property type="match status" value="1"/>
</dbReference>
<accession>A0ABT6NHL8</accession>